<dbReference type="PANTHER" id="PTHR43029:SF10">
    <property type="entry name" value="AMMONIUM TRANSPORTER MEP2"/>
    <property type="match status" value="1"/>
</dbReference>
<evidence type="ECO:0000256" key="8">
    <source>
        <dbReference type="SAM" id="Phobius"/>
    </source>
</evidence>
<keyword evidence="4 8" id="KW-0812">Transmembrane</keyword>
<evidence type="ECO:0000256" key="1">
    <source>
        <dbReference type="ARBA" id="ARBA00004141"/>
    </source>
</evidence>
<evidence type="ECO:0000256" key="3">
    <source>
        <dbReference type="ARBA" id="ARBA00022448"/>
    </source>
</evidence>
<organism evidence="10 11">
    <name type="scientific">Hydnum rufescens UP504</name>
    <dbReference type="NCBI Taxonomy" id="1448309"/>
    <lineage>
        <taxon>Eukaryota</taxon>
        <taxon>Fungi</taxon>
        <taxon>Dikarya</taxon>
        <taxon>Basidiomycota</taxon>
        <taxon>Agaricomycotina</taxon>
        <taxon>Agaricomycetes</taxon>
        <taxon>Cantharellales</taxon>
        <taxon>Hydnaceae</taxon>
        <taxon>Hydnum</taxon>
    </lineage>
</organism>
<reference evidence="10" key="1">
    <citation type="journal article" date="2020" name="Nat. Commun.">
        <title>Large-scale genome sequencing of mycorrhizal fungi provides insights into the early evolution of symbiotic traits.</title>
        <authorList>
            <person name="Miyauchi S."/>
            <person name="Kiss E."/>
            <person name="Kuo A."/>
            <person name="Drula E."/>
            <person name="Kohler A."/>
            <person name="Sanchez-Garcia M."/>
            <person name="Morin E."/>
            <person name="Andreopoulos B."/>
            <person name="Barry K.W."/>
            <person name="Bonito G."/>
            <person name="Buee M."/>
            <person name="Carver A."/>
            <person name="Chen C."/>
            <person name="Cichocki N."/>
            <person name="Clum A."/>
            <person name="Culley D."/>
            <person name="Crous P.W."/>
            <person name="Fauchery L."/>
            <person name="Girlanda M."/>
            <person name="Hayes R.D."/>
            <person name="Keri Z."/>
            <person name="LaButti K."/>
            <person name="Lipzen A."/>
            <person name="Lombard V."/>
            <person name="Magnuson J."/>
            <person name="Maillard F."/>
            <person name="Murat C."/>
            <person name="Nolan M."/>
            <person name="Ohm R.A."/>
            <person name="Pangilinan J."/>
            <person name="Pereira M.F."/>
            <person name="Perotto S."/>
            <person name="Peter M."/>
            <person name="Pfister S."/>
            <person name="Riley R."/>
            <person name="Sitrit Y."/>
            <person name="Stielow J.B."/>
            <person name="Szollosi G."/>
            <person name="Zifcakova L."/>
            <person name="Stursova M."/>
            <person name="Spatafora J.W."/>
            <person name="Tedersoo L."/>
            <person name="Vaario L.M."/>
            <person name="Yamada A."/>
            <person name="Yan M."/>
            <person name="Wang P."/>
            <person name="Xu J."/>
            <person name="Bruns T."/>
            <person name="Baldrian P."/>
            <person name="Vilgalys R."/>
            <person name="Dunand C."/>
            <person name="Henrissat B."/>
            <person name="Grigoriev I.V."/>
            <person name="Hibbett D."/>
            <person name="Nagy L.G."/>
            <person name="Martin F.M."/>
        </authorList>
    </citation>
    <scope>NUCLEOTIDE SEQUENCE</scope>
    <source>
        <strain evidence="10">UP504</strain>
    </source>
</reference>
<evidence type="ECO:0000256" key="2">
    <source>
        <dbReference type="ARBA" id="ARBA00005887"/>
    </source>
</evidence>
<feature type="transmembrane region" description="Helical" evidence="8">
    <location>
        <begin position="98"/>
        <end position="116"/>
    </location>
</feature>
<proteinExistence type="inferred from homology"/>
<dbReference type="PANTHER" id="PTHR43029">
    <property type="entry name" value="AMMONIUM TRANSPORTER MEP2"/>
    <property type="match status" value="1"/>
</dbReference>
<feature type="transmembrane region" description="Helical" evidence="8">
    <location>
        <begin position="41"/>
        <end position="59"/>
    </location>
</feature>
<dbReference type="Pfam" id="PF00909">
    <property type="entry name" value="Ammonium_transp"/>
    <property type="match status" value="1"/>
</dbReference>
<dbReference type="InterPro" id="IPR001905">
    <property type="entry name" value="Ammonium_transpt"/>
</dbReference>
<evidence type="ECO:0000256" key="7">
    <source>
        <dbReference type="ARBA" id="ARBA00023177"/>
    </source>
</evidence>
<keyword evidence="11" id="KW-1185">Reference proteome</keyword>
<keyword evidence="7" id="KW-0924">Ammonia transport</keyword>
<evidence type="ECO:0000256" key="5">
    <source>
        <dbReference type="ARBA" id="ARBA00022989"/>
    </source>
</evidence>
<dbReference type="InterPro" id="IPR024041">
    <property type="entry name" value="NH4_transpt_AmtB-like_dom"/>
</dbReference>
<keyword evidence="6 8" id="KW-0472">Membrane</keyword>
<comment type="subcellular location">
    <subcellularLocation>
        <location evidence="1">Membrane</location>
        <topology evidence="1">Multi-pass membrane protein</topology>
    </subcellularLocation>
</comment>
<dbReference type="GO" id="GO:0005886">
    <property type="term" value="C:plasma membrane"/>
    <property type="evidence" value="ECO:0007669"/>
    <property type="project" value="TreeGrafter"/>
</dbReference>
<sequence>MSGGNNSREFPIMVLEIVTSVAPILVQALDTSTTRCPSDWCLNVLFVILFEIAALNATVMRPATSLDDRAPGAVSTCCRTYWIGSRLSKDRLKHKPHIIPLVVVGAGVLWNGWNGFNGGDPCAVSTDAGAAVLNTNIATATSALVWIMWDTIYYKKSSVLGGVNGMITGLVAITPAAGVVVGWGAMVIGIVSGSLPWITMNIAGKKLSLFHHVDNTLGVFHIHLVAGVCGDFLVGASTSERDAAFNISNPGGGIDGNDKQIGWQLTGACFVIGGNTVWTSLILPFIKHVLRMPEVGLLISDDAIHGVV</sequence>
<gene>
    <name evidence="10" type="ORF">BS47DRAFT_575469</name>
</gene>
<dbReference type="InterPro" id="IPR029020">
    <property type="entry name" value="Ammonium/urea_transptr"/>
</dbReference>
<evidence type="ECO:0000313" key="10">
    <source>
        <dbReference type="EMBL" id="KAF9505107.1"/>
    </source>
</evidence>
<evidence type="ECO:0000259" key="9">
    <source>
        <dbReference type="Pfam" id="PF00909"/>
    </source>
</evidence>
<keyword evidence="5 8" id="KW-1133">Transmembrane helix</keyword>
<evidence type="ECO:0000256" key="6">
    <source>
        <dbReference type="ARBA" id="ARBA00023136"/>
    </source>
</evidence>
<protein>
    <recommendedName>
        <fullName evidence="9">Ammonium transporter AmtB-like domain-containing protein</fullName>
    </recommendedName>
</protein>
<name>A0A9P6AFV2_9AGAM</name>
<dbReference type="Gene3D" id="1.10.3430.10">
    <property type="entry name" value="Ammonium transporter AmtB like domains"/>
    <property type="match status" value="1"/>
</dbReference>
<feature type="transmembrane region" description="Helical" evidence="8">
    <location>
        <begin position="12"/>
        <end position="29"/>
    </location>
</feature>
<feature type="transmembrane region" description="Helical" evidence="8">
    <location>
        <begin position="183"/>
        <end position="203"/>
    </location>
</feature>
<keyword evidence="3" id="KW-0813">Transport</keyword>
<feature type="domain" description="Ammonium transporter AmtB-like" evidence="9">
    <location>
        <begin position="73"/>
        <end position="290"/>
    </location>
</feature>
<accession>A0A9P6AFV2</accession>
<comment type="similarity">
    <text evidence="2">Belongs to the ammonia transporter channel (TC 1.A.11.2) family.</text>
</comment>
<evidence type="ECO:0000256" key="4">
    <source>
        <dbReference type="ARBA" id="ARBA00022692"/>
    </source>
</evidence>
<dbReference type="Proteomes" id="UP000886523">
    <property type="component" value="Unassembled WGS sequence"/>
</dbReference>
<dbReference type="GO" id="GO:0008519">
    <property type="term" value="F:ammonium channel activity"/>
    <property type="evidence" value="ECO:0007669"/>
    <property type="project" value="InterPro"/>
</dbReference>
<feature type="transmembrane region" description="Helical" evidence="8">
    <location>
        <begin position="128"/>
        <end position="147"/>
    </location>
</feature>
<dbReference type="OrthoDB" id="534912at2759"/>
<comment type="caution">
    <text evidence="10">The sequence shown here is derived from an EMBL/GenBank/DDBJ whole genome shotgun (WGS) entry which is preliminary data.</text>
</comment>
<evidence type="ECO:0000313" key="11">
    <source>
        <dbReference type="Proteomes" id="UP000886523"/>
    </source>
</evidence>
<dbReference type="EMBL" id="MU129174">
    <property type="protein sequence ID" value="KAF9505107.1"/>
    <property type="molecule type" value="Genomic_DNA"/>
</dbReference>
<dbReference type="AlphaFoldDB" id="A0A9P6AFV2"/>
<dbReference type="SUPFAM" id="SSF111352">
    <property type="entry name" value="Ammonium transporter"/>
    <property type="match status" value="1"/>
</dbReference>